<evidence type="ECO:0000313" key="3">
    <source>
        <dbReference type="Proteomes" id="UP001147782"/>
    </source>
</evidence>
<feature type="compositionally biased region" description="Low complexity" evidence="1">
    <location>
        <begin position="139"/>
        <end position="153"/>
    </location>
</feature>
<proteinExistence type="predicted"/>
<evidence type="ECO:0000256" key="1">
    <source>
        <dbReference type="SAM" id="MobiDB-lite"/>
    </source>
</evidence>
<dbReference type="Proteomes" id="UP001147782">
    <property type="component" value="Unassembled WGS sequence"/>
</dbReference>
<accession>A0A9W9V2A5</accession>
<reference evidence="2" key="1">
    <citation type="submission" date="2022-11" db="EMBL/GenBank/DDBJ databases">
        <authorList>
            <person name="Petersen C."/>
        </authorList>
    </citation>
    <scope>NUCLEOTIDE SEQUENCE</scope>
    <source>
        <strain evidence="2">IBT 29864</strain>
    </source>
</reference>
<gene>
    <name evidence="2" type="ORF">N7496_009578</name>
</gene>
<sequence length="176" mass="18506">MQRRKYSPPANRNKGKKRPAEGLAAAPPAKQQQTSAQPPKGAMTDEERMTCPMEELEAELGRIDEGRARHRSKPEVLDAESAKVRSIMTARGYKFEDDTETKPAQSSSAAGPSCVRPRRPAPVVGSSSAAGGVPGGFSGASETSSAPADSSAGGPPPHHSEDLTYRGGKGKGPDRR</sequence>
<dbReference type="AlphaFoldDB" id="A0A9W9V2A5"/>
<dbReference type="RefSeq" id="XP_056551492.1">
    <property type="nucleotide sequence ID" value="XM_056702492.1"/>
</dbReference>
<evidence type="ECO:0000313" key="2">
    <source>
        <dbReference type="EMBL" id="KAJ5363865.1"/>
    </source>
</evidence>
<feature type="compositionally biased region" description="Low complexity" evidence="1">
    <location>
        <begin position="121"/>
        <end position="131"/>
    </location>
</feature>
<evidence type="ECO:0008006" key="4">
    <source>
        <dbReference type="Google" id="ProtNLM"/>
    </source>
</evidence>
<dbReference type="GeneID" id="81441671"/>
<keyword evidence="3" id="KW-1185">Reference proteome</keyword>
<dbReference type="EMBL" id="JAPZBS010000008">
    <property type="protein sequence ID" value="KAJ5363865.1"/>
    <property type="molecule type" value="Genomic_DNA"/>
</dbReference>
<feature type="compositionally biased region" description="Basic and acidic residues" evidence="1">
    <location>
        <begin position="59"/>
        <end position="83"/>
    </location>
</feature>
<name>A0A9W9V2A5_9EURO</name>
<feature type="region of interest" description="Disordered" evidence="1">
    <location>
        <begin position="1"/>
        <end position="176"/>
    </location>
</feature>
<organism evidence="2 3">
    <name type="scientific">Penicillium cataractarum</name>
    <dbReference type="NCBI Taxonomy" id="2100454"/>
    <lineage>
        <taxon>Eukaryota</taxon>
        <taxon>Fungi</taxon>
        <taxon>Dikarya</taxon>
        <taxon>Ascomycota</taxon>
        <taxon>Pezizomycotina</taxon>
        <taxon>Eurotiomycetes</taxon>
        <taxon>Eurotiomycetidae</taxon>
        <taxon>Eurotiales</taxon>
        <taxon>Aspergillaceae</taxon>
        <taxon>Penicillium</taxon>
    </lineage>
</organism>
<comment type="caution">
    <text evidence="2">The sequence shown here is derived from an EMBL/GenBank/DDBJ whole genome shotgun (WGS) entry which is preliminary data.</text>
</comment>
<reference evidence="2" key="2">
    <citation type="journal article" date="2023" name="IMA Fungus">
        <title>Comparative genomic study of the Penicillium genus elucidates a diverse pangenome and 15 lateral gene transfer events.</title>
        <authorList>
            <person name="Petersen C."/>
            <person name="Sorensen T."/>
            <person name="Nielsen M.R."/>
            <person name="Sondergaard T.E."/>
            <person name="Sorensen J.L."/>
            <person name="Fitzpatrick D.A."/>
            <person name="Frisvad J.C."/>
            <person name="Nielsen K.L."/>
        </authorList>
    </citation>
    <scope>NUCLEOTIDE SEQUENCE</scope>
    <source>
        <strain evidence="2">IBT 29864</strain>
    </source>
</reference>
<protein>
    <recommendedName>
        <fullName evidence="4">CWF21 domain-containing protein</fullName>
    </recommendedName>
</protein>